<dbReference type="PANTHER" id="PTHR46730">
    <property type="entry name" value="POLYCYSTIN-1"/>
    <property type="match status" value="1"/>
</dbReference>
<dbReference type="InterPro" id="IPR002859">
    <property type="entry name" value="PKD/REJ-like"/>
</dbReference>
<feature type="transmembrane region" description="Helical" evidence="8">
    <location>
        <begin position="1409"/>
        <end position="1428"/>
    </location>
</feature>
<dbReference type="PROSITE" id="PS50095">
    <property type="entry name" value="PLAT"/>
    <property type="match status" value="1"/>
</dbReference>
<dbReference type="Ensembl" id="ENSCINT00000033527.1">
    <property type="protein sequence ID" value="ENSCINP00000032555.1"/>
    <property type="gene ID" value="ENSCING00000020356.1"/>
</dbReference>
<keyword evidence="4 8" id="KW-1133">Transmembrane helix</keyword>
<evidence type="ECO:0000256" key="4">
    <source>
        <dbReference type="ARBA" id="ARBA00022989"/>
    </source>
</evidence>
<evidence type="ECO:0000256" key="2">
    <source>
        <dbReference type="ARBA" id="ARBA00022692"/>
    </source>
</evidence>
<evidence type="ECO:0000256" key="3">
    <source>
        <dbReference type="ARBA" id="ARBA00022737"/>
    </source>
</evidence>
<feature type="transmembrane region" description="Helical" evidence="8">
    <location>
        <begin position="1859"/>
        <end position="1883"/>
    </location>
</feature>
<feature type="chain" id="PRO_5003577420" evidence="9">
    <location>
        <begin position="23"/>
        <end position="1946"/>
    </location>
</feature>
<evidence type="ECO:0000259" key="10">
    <source>
        <dbReference type="PROSITE" id="PS50095"/>
    </source>
</evidence>
<evidence type="ECO:0000256" key="1">
    <source>
        <dbReference type="ARBA" id="ARBA00004370"/>
    </source>
</evidence>
<gene>
    <name evidence="11" type="primary">LOC100183464</name>
</gene>
<feature type="domain" description="PLAT" evidence="10">
    <location>
        <begin position="1454"/>
        <end position="1571"/>
    </location>
</feature>
<dbReference type="Pfam" id="PF02010">
    <property type="entry name" value="REJ"/>
    <property type="match status" value="1"/>
</dbReference>
<dbReference type="SMART" id="SM00308">
    <property type="entry name" value="LH2"/>
    <property type="match status" value="1"/>
</dbReference>
<organism evidence="11 12">
    <name type="scientific">Ciona intestinalis</name>
    <name type="common">Transparent sea squirt</name>
    <name type="synonym">Ascidia intestinalis</name>
    <dbReference type="NCBI Taxonomy" id="7719"/>
    <lineage>
        <taxon>Eukaryota</taxon>
        <taxon>Metazoa</taxon>
        <taxon>Chordata</taxon>
        <taxon>Tunicata</taxon>
        <taxon>Ascidiacea</taxon>
        <taxon>Phlebobranchia</taxon>
        <taxon>Cionidae</taxon>
        <taxon>Ciona</taxon>
    </lineage>
</organism>
<keyword evidence="9" id="KW-0732">Signal</keyword>
<dbReference type="GO" id="GO:0016020">
    <property type="term" value="C:membrane"/>
    <property type="evidence" value="ECO:0000318"/>
    <property type="project" value="GO_Central"/>
</dbReference>
<dbReference type="SUPFAM" id="SSF49854">
    <property type="entry name" value="Spermadhesin, CUB domain"/>
    <property type="match status" value="1"/>
</dbReference>
<dbReference type="Gene3D" id="2.60.60.20">
    <property type="entry name" value="PLAT/LH2 domain"/>
    <property type="match status" value="1"/>
</dbReference>
<reference evidence="11" key="2">
    <citation type="journal article" date="2008" name="Genome Biol.">
        <title>Improved genome assembly and evidence-based global gene model set for the chordate Ciona intestinalis: new insight into intron and operon populations.</title>
        <authorList>
            <person name="Satou Y."/>
            <person name="Mineta K."/>
            <person name="Ogasawara M."/>
            <person name="Sasakura Y."/>
            <person name="Shoguchi E."/>
            <person name="Ueno K."/>
            <person name="Yamada L."/>
            <person name="Matsumoto J."/>
            <person name="Wasserscheid J."/>
            <person name="Dewar K."/>
            <person name="Wiley G.B."/>
            <person name="Macmil S.L."/>
            <person name="Roe B.A."/>
            <person name="Zeller R.W."/>
            <person name="Hastings K.E."/>
            <person name="Lemaire P."/>
            <person name="Lindquist E."/>
            <person name="Endo T."/>
            <person name="Hotta K."/>
            <person name="Inaba K."/>
        </authorList>
    </citation>
    <scope>NUCLEOTIDE SEQUENCE [LARGE SCALE GENOMIC DNA]</scope>
    <source>
        <strain evidence="11">wild type</strain>
    </source>
</reference>
<name>H2XSC1_CIOIN</name>
<dbReference type="InterPro" id="IPR035914">
    <property type="entry name" value="Sperma_CUB_dom_sf"/>
</dbReference>
<proteinExistence type="predicted"/>
<dbReference type="InterPro" id="IPR036392">
    <property type="entry name" value="PLAT/LH2_dom_sf"/>
</dbReference>
<feature type="transmembrane region" description="Helical" evidence="8">
    <location>
        <begin position="1617"/>
        <end position="1634"/>
    </location>
</feature>
<evidence type="ECO:0000256" key="7">
    <source>
        <dbReference type="SAM" id="MobiDB-lite"/>
    </source>
</evidence>
<dbReference type="PANTHER" id="PTHR46730:SF1">
    <property type="entry name" value="PLAT DOMAIN-CONTAINING PROTEIN"/>
    <property type="match status" value="1"/>
</dbReference>
<accession>H2XSC1</accession>
<evidence type="ECO:0000313" key="11">
    <source>
        <dbReference type="Ensembl" id="ENSCINP00000032555.1"/>
    </source>
</evidence>
<comment type="caution">
    <text evidence="6">Lacks conserved residue(s) required for the propagation of feature annotation.</text>
</comment>
<keyword evidence="5 8" id="KW-0472">Membrane</keyword>
<reference evidence="11" key="3">
    <citation type="submission" date="2025-08" db="UniProtKB">
        <authorList>
            <consortium name="Ensembl"/>
        </authorList>
    </citation>
    <scope>IDENTIFICATION</scope>
</reference>
<reference evidence="12" key="1">
    <citation type="journal article" date="2002" name="Science">
        <title>The draft genome of Ciona intestinalis: insights into chordate and vertebrate origins.</title>
        <authorList>
            <person name="Dehal P."/>
            <person name="Satou Y."/>
            <person name="Campbell R.K."/>
            <person name="Chapman J."/>
            <person name="Degnan B."/>
            <person name="De Tomaso A."/>
            <person name="Davidson B."/>
            <person name="Di Gregorio A."/>
            <person name="Gelpke M."/>
            <person name="Goodstein D.M."/>
            <person name="Harafuji N."/>
            <person name="Hastings K.E."/>
            <person name="Ho I."/>
            <person name="Hotta K."/>
            <person name="Huang W."/>
            <person name="Kawashima T."/>
            <person name="Lemaire P."/>
            <person name="Martinez D."/>
            <person name="Meinertzhagen I.A."/>
            <person name="Necula S."/>
            <person name="Nonaka M."/>
            <person name="Putnam N."/>
            <person name="Rash S."/>
            <person name="Saiga H."/>
            <person name="Satake M."/>
            <person name="Terry A."/>
            <person name="Yamada L."/>
            <person name="Wang H.G."/>
            <person name="Awazu S."/>
            <person name="Azumi K."/>
            <person name="Boore J."/>
            <person name="Branno M."/>
            <person name="Chin-Bow S."/>
            <person name="DeSantis R."/>
            <person name="Doyle S."/>
            <person name="Francino P."/>
            <person name="Keys D.N."/>
            <person name="Haga S."/>
            <person name="Hayashi H."/>
            <person name="Hino K."/>
            <person name="Imai K.S."/>
            <person name="Inaba K."/>
            <person name="Kano S."/>
            <person name="Kobayashi K."/>
            <person name="Kobayashi M."/>
            <person name="Lee B.I."/>
            <person name="Makabe K.W."/>
            <person name="Manohar C."/>
            <person name="Matassi G."/>
            <person name="Medina M."/>
            <person name="Mochizuki Y."/>
            <person name="Mount S."/>
            <person name="Morishita T."/>
            <person name="Miura S."/>
            <person name="Nakayama A."/>
            <person name="Nishizaka S."/>
            <person name="Nomoto H."/>
            <person name="Ohta F."/>
            <person name="Oishi K."/>
            <person name="Rigoutsos I."/>
            <person name="Sano M."/>
            <person name="Sasaki A."/>
            <person name="Sasakura Y."/>
            <person name="Shoguchi E."/>
            <person name="Shin-i T."/>
            <person name="Spagnuolo A."/>
            <person name="Stainier D."/>
            <person name="Suzuki M.M."/>
            <person name="Tassy O."/>
            <person name="Takatori N."/>
            <person name="Tokuoka M."/>
            <person name="Yagi K."/>
            <person name="Yoshizaki F."/>
            <person name="Wada S."/>
            <person name="Zhang C."/>
            <person name="Hyatt P.D."/>
            <person name="Larimer F."/>
            <person name="Detter C."/>
            <person name="Doggett N."/>
            <person name="Glavina T."/>
            <person name="Hawkins T."/>
            <person name="Richardson P."/>
            <person name="Lucas S."/>
            <person name="Kohara Y."/>
            <person name="Levine M."/>
            <person name="Satoh N."/>
            <person name="Rokhsar D.S."/>
        </authorList>
    </citation>
    <scope>NUCLEOTIDE SEQUENCE [LARGE SCALE GENOMIC DNA]</scope>
</reference>
<sequence length="1946" mass="220091">MLLHFVPLYLHVVLTLLHSASATTNVIEVTEAEGKITSLSLECSNGDFSQSWNFRFATDSALFIQFTDFNIKRCEEASLVTQSTSRSVYCGEQIPSVIYFSKTTKIMLISSTPNCSNLFRLIYKVIRITFTELMPALNHRVGDKIMFLVDVKHLPENGLQLSCSFNCNQTKIFLSNTTQILSCTFEVPGKARISAECESSKHNLKIKIAGELYLESELSHTSLQLQTRQDSQTSSVSIVVSHVYLYPVLYTISAGNSFVKTSVSSKPLDVVKYAGHLTEVVTLQLRDVAPLGPGQHYFYLALQNNVSYIAYTFPFYINEILGMLNITSMHGRFVGIHPNYFPVQITLTKGAPANITLSIQDIRNTSNAVKNVSITCISPISCRRTIVNLMPSKYTREFIVVATAENAISFSGGVSEVMETVPKVYDVYFDSRRVFPGTSSILLLYVKGDASIYNLNLFINKTLKINTKLVIKATSDSDASDFADDVPINIHQYTKFTFKLTFEAHGVFEVLAMIYSENESYNFTGNLLFQQKPSCLTKTKIRTLSKDVVIPVPQRGLAVSVDVDFNCFDSSSLEFQWSTFRVDQDFKTPKPKNQVHFLKSSTGSEIEITTNEFPPGLYVAIVAVTASTTANHQITAEQKDYVRMEVPTRKMEVVIAGGSIRELGNSPVVNFTANTPESLATVTFSWFCATSKEELPTDATLGKLKRKGSCFGWEPLLIGVNKSITVNNFQTNTQYFIRVIVTAKGYADSYDDQKIVLSSNRIPNLSVKCITNCKRIKLVHLPIVLQSQCMSCVLQSWSLNNVTLNRCQNKTRCRVLESELNKLEENKNQSISVKGYNIEGNATTIVFNFQVYVKPSGCTCKVSPYSGVAYKTLFSVHCTNYLSGNDPVLYKFSVSTKGTGQFLNQYGYLSHMKDLILPPGDEPNKTVSIIVDICSGEGACNQQTLKARVSTNHQISKAISNKVNFAINAKNLQRLVQLVVPISSENALTSVQRNKIVESLNTMRLVSGESYEQASVLLNHVTNKPDEVSDNNEKILWEKLTELKTVVKKISKDDQTNLTSIIEPCLKTVANLMGMKHSKQTKREGTIRMSEFSRVLMGPILPGDSPMTYESASTRTKLLRTDRNTIGRVMDNTSDFYLQSLSPIVADEFINLEVSQYKTKQIDFDTQDRKVDHVTSVFITTGWLKPVPVSSEKLYRLSPRFSVAPKPQTLSVRMQAGTLCNFTICNLRGAVTMKKHLTQENTDGAFIIIEVNISNRNVVNLQLQLITRGSNNTNVNTIVSFQGNQYTWKIPNGNLPKNIKDYEIKIVAQFKNWTDIYSVVDANIVTYLINCFHWDDAVNNWNHIGCYPNTENQVVTCQCDHFPITSLDRSSVDSNNVPTLFASRLIVYRNKVEFELPWNLWEEFLKNPIIISILFLLYSSYIGLWFWARKADKDSENEKSSFIDVRDNLATDNYCYYITMYVGSSLSSGTQCTVAIMLIGTNGVGKANIIQNWNEEILNSGSVCSFLITTSESLGSVTGIRLWCSDRPNKTKWHLQRIAVRDLETNECCFFLCSSWITNGSEVLFKVATYRELHTFYRLLRFKSENFIRDRHLWLSMFAMRPWQREEMTRVERLSSCYQLVFLILLTTLMFYGSSASQKEFQIEIGSGSYELKWAQVAIGLGVGLLCFPLTMVVTALFRLCQSSKHENKHHKNRPATHRRSYSKYLKQIRSYTSVDRLKQKKDRERQNRKREKHKTGNSRTTEHRTLNALDHVSLTSRRTDKEHNLTLLTPSAGPNMSAKVKYSKLTSKLPQRRLHNLNSNSDLEFHHFENQEFLPPMPSTAGQYGYLSFEADAGLNHLRHPIVDIDPYSGNFRLLPRFFIVVPWMIIVTTVGVSSVICVMHGMTYGLDITIEWLFSLCFAILNSFILIEPITALALAYLKVVNNPRHDLKDWLTPISEKVFNRRR</sequence>
<dbReference type="GeneTree" id="ENSGT00940000164047"/>
<evidence type="ECO:0000256" key="5">
    <source>
        <dbReference type="ARBA" id="ARBA00023136"/>
    </source>
</evidence>
<protein>
    <submittedName>
        <fullName evidence="11">Polycystin-1-like</fullName>
    </submittedName>
</protein>
<feature type="compositionally biased region" description="Basic and acidic residues" evidence="7">
    <location>
        <begin position="1716"/>
        <end position="1726"/>
    </location>
</feature>
<evidence type="ECO:0000313" key="12">
    <source>
        <dbReference type="Proteomes" id="UP000008144"/>
    </source>
</evidence>
<keyword evidence="12" id="KW-1185">Reference proteome</keyword>
<feature type="transmembrane region" description="Helical" evidence="8">
    <location>
        <begin position="1654"/>
        <end position="1678"/>
    </location>
</feature>
<feature type="transmembrane region" description="Helical" evidence="8">
    <location>
        <begin position="1895"/>
        <end position="1920"/>
    </location>
</feature>
<dbReference type="EMBL" id="EAAA01001469">
    <property type="status" value="NOT_ANNOTATED_CDS"/>
    <property type="molecule type" value="Genomic_DNA"/>
</dbReference>
<dbReference type="Pfam" id="PF01477">
    <property type="entry name" value="PLAT"/>
    <property type="match status" value="1"/>
</dbReference>
<dbReference type="HOGENOM" id="CLU_234889_0_0_1"/>
<dbReference type="InParanoid" id="H2XSC1"/>
<evidence type="ECO:0000256" key="8">
    <source>
        <dbReference type="SAM" id="Phobius"/>
    </source>
</evidence>
<keyword evidence="2 8" id="KW-0812">Transmembrane</keyword>
<feature type="region of interest" description="Disordered" evidence="7">
    <location>
        <begin position="1716"/>
        <end position="1764"/>
    </location>
</feature>
<dbReference type="InterPro" id="IPR001024">
    <property type="entry name" value="PLAT/LH2_dom"/>
</dbReference>
<dbReference type="SUPFAM" id="SSF49723">
    <property type="entry name" value="Lipase/lipooxygenase domain (PLAT/LH2 domain)"/>
    <property type="match status" value="1"/>
</dbReference>
<feature type="compositionally biased region" description="Basic residues" evidence="7">
    <location>
        <begin position="1727"/>
        <end position="1737"/>
    </location>
</feature>
<dbReference type="GO" id="GO:0005262">
    <property type="term" value="F:calcium channel activity"/>
    <property type="evidence" value="ECO:0000318"/>
    <property type="project" value="GO_Central"/>
</dbReference>
<keyword evidence="3" id="KW-0677">Repeat</keyword>
<comment type="subcellular location">
    <subcellularLocation>
        <location evidence="1">Membrane</location>
    </subcellularLocation>
</comment>
<dbReference type="Proteomes" id="UP000008144">
    <property type="component" value="Chromosome 2"/>
</dbReference>
<evidence type="ECO:0000256" key="9">
    <source>
        <dbReference type="SAM" id="SignalP"/>
    </source>
</evidence>
<dbReference type="GO" id="GO:0050982">
    <property type="term" value="P:detection of mechanical stimulus"/>
    <property type="evidence" value="ECO:0000318"/>
    <property type="project" value="GO_Central"/>
</dbReference>
<reference evidence="11" key="4">
    <citation type="submission" date="2025-09" db="UniProtKB">
        <authorList>
            <consortium name="Ensembl"/>
        </authorList>
    </citation>
    <scope>IDENTIFICATION</scope>
</reference>
<feature type="signal peptide" evidence="9">
    <location>
        <begin position="1"/>
        <end position="22"/>
    </location>
</feature>
<evidence type="ECO:0000256" key="6">
    <source>
        <dbReference type="PROSITE-ProRule" id="PRU00152"/>
    </source>
</evidence>